<evidence type="ECO:0000259" key="4">
    <source>
        <dbReference type="SMART" id="SM00382"/>
    </source>
</evidence>
<proteinExistence type="inferred from homology"/>
<organism evidence="5">
    <name type="scientific">marine sediment metagenome</name>
    <dbReference type="NCBI Taxonomy" id="412755"/>
    <lineage>
        <taxon>unclassified sequences</taxon>
        <taxon>metagenomes</taxon>
        <taxon>ecological metagenomes</taxon>
    </lineage>
</organism>
<dbReference type="InterPro" id="IPR027417">
    <property type="entry name" value="P-loop_NTPase"/>
</dbReference>
<protein>
    <recommendedName>
        <fullName evidence="4">AAA+ ATPase domain-containing protein</fullName>
    </recommendedName>
</protein>
<dbReference type="GO" id="GO:0003677">
    <property type="term" value="F:DNA binding"/>
    <property type="evidence" value="ECO:0007669"/>
    <property type="project" value="InterPro"/>
</dbReference>
<dbReference type="InterPro" id="IPR000523">
    <property type="entry name" value="Mg_chelatse_chII-like_cat_dom"/>
</dbReference>
<feature type="domain" description="AAA+ ATPase" evidence="4">
    <location>
        <begin position="19"/>
        <end position="202"/>
    </location>
</feature>
<dbReference type="SMART" id="SM00382">
    <property type="entry name" value="AAA"/>
    <property type="match status" value="1"/>
</dbReference>
<evidence type="ECO:0000256" key="1">
    <source>
        <dbReference type="ARBA" id="ARBA00006354"/>
    </source>
</evidence>
<dbReference type="PANTHER" id="PTHR32039:SF7">
    <property type="entry name" value="COMPETENCE PROTEIN COMM"/>
    <property type="match status" value="1"/>
</dbReference>
<accession>A0A0F9LN14</accession>
<keyword evidence="3" id="KW-0067">ATP-binding</keyword>
<comment type="similarity">
    <text evidence="1">Belongs to the Mg-chelatase subunits D/I family. ComM subfamily.</text>
</comment>
<keyword evidence="2" id="KW-0547">Nucleotide-binding</keyword>
<dbReference type="SUPFAM" id="SSF52540">
    <property type="entry name" value="P-loop containing nucleoside triphosphate hydrolases"/>
    <property type="match status" value="1"/>
</dbReference>
<name>A0A0F9LN14_9ZZZZ</name>
<dbReference type="InterPro" id="IPR025158">
    <property type="entry name" value="Mg_chelat-rel_C"/>
</dbReference>
<dbReference type="GO" id="GO:0005524">
    <property type="term" value="F:ATP binding"/>
    <property type="evidence" value="ECO:0007669"/>
    <property type="project" value="UniProtKB-KW"/>
</dbReference>
<sequence>MDVKGQNYAVRAIEIAISGGHNILMIGSPGSGKTMIALRIPTIIPEMIKEESIETTKIYSIAGLLAAGQGLISSRPFRAPHHTASEVSIIGGGKNPIPGEITLAHNGVLFLDEFTEFKNNIIQSLRQPLETGTVTIARADTRITFPSLFMLVASMNPCPCGYLFDPERVCRCNSFQINKYYMKISGPILDRIDIQVEVKPLKAAQMFENSHSESSSVIKKRVNLARKVQQERLSKYGINLNAFMSTELVKKYCYIGMEIKEILFTAVKKYKLSARSYNKILKVSRTIADMQCREKISKEDVLEALSFREVENILYNKTPGPKIRQ</sequence>
<dbReference type="EMBL" id="LAZR01010674">
    <property type="protein sequence ID" value="KKM65730.1"/>
    <property type="molecule type" value="Genomic_DNA"/>
</dbReference>
<dbReference type="InterPro" id="IPR003593">
    <property type="entry name" value="AAA+_ATPase"/>
</dbReference>
<evidence type="ECO:0000256" key="2">
    <source>
        <dbReference type="ARBA" id="ARBA00022741"/>
    </source>
</evidence>
<evidence type="ECO:0000256" key="3">
    <source>
        <dbReference type="ARBA" id="ARBA00022840"/>
    </source>
</evidence>
<dbReference type="Pfam" id="PF01078">
    <property type="entry name" value="Mg_chelatase"/>
    <property type="match status" value="1"/>
</dbReference>
<reference evidence="5" key="1">
    <citation type="journal article" date="2015" name="Nature">
        <title>Complex archaea that bridge the gap between prokaryotes and eukaryotes.</title>
        <authorList>
            <person name="Spang A."/>
            <person name="Saw J.H."/>
            <person name="Jorgensen S.L."/>
            <person name="Zaremba-Niedzwiedzka K."/>
            <person name="Martijn J."/>
            <person name="Lind A.E."/>
            <person name="van Eijk R."/>
            <person name="Schleper C."/>
            <person name="Guy L."/>
            <person name="Ettema T.J."/>
        </authorList>
    </citation>
    <scope>NUCLEOTIDE SEQUENCE</scope>
</reference>
<gene>
    <name evidence="5" type="ORF">LCGC14_1488350</name>
</gene>
<comment type="caution">
    <text evidence="5">The sequence shown here is derived from an EMBL/GenBank/DDBJ whole genome shotgun (WGS) entry which is preliminary data.</text>
</comment>
<evidence type="ECO:0000313" key="5">
    <source>
        <dbReference type="EMBL" id="KKM65730.1"/>
    </source>
</evidence>
<dbReference type="Pfam" id="PF13335">
    <property type="entry name" value="Mg_chelatase_C"/>
    <property type="match status" value="1"/>
</dbReference>
<dbReference type="InterPro" id="IPR045006">
    <property type="entry name" value="CHLI-like"/>
</dbReference>
<dbReference type="NCBIfam" id="TIGR00368">
    <property type="entry name" value="YifB family Mg chelatase-like AAA ATPase"/>
    <property type="match status" value="1"/>
</dbReference>
<dbReference type="InterPro" id="IPR004482">
    <property type="entry name" value="Mg_chelat-rel"/>
</dbReference>
<dbReference type="PRINTS" id="PR01657">
    <property type="entry name" value="MCMFAMILY"/>
</dbReference>
<dbReference type="PANTHER" id="PTHR32039">
    <property type="entry name" value="MAGNESIUM-CHELATASE SUBUNIT CHLI"/>
    <property type="match status" value="1"/>
</dbReference>
<dbReference type="AlphaFoldDB" id="A0A0F9LN14"/>
<dbReference type="Gene3D" id="3.40.50.300">
    <property type="entry name" value="P-loop containing nucleotide triphosphate hydrolases"/>
    <property type="match status" value="1"/>
</dbReference>
<dbReference type="InterPro" id="IPR001208">
    <property type="entry name" value="MCM_dom"/>
</dbReference>